<evidence type="ECO:0000313" key="2">
    <source>
        <dbReference type="EMBL" id="AFR07802.1"/>
    </source>
</evidence>
<reference evidence="2 3" key="1">
    <citation type="journal article" date="2012" name="J. Bacteriol.">
        <title>Whole-Genome Sequence of Nocardiopsis alba Strain ATCC BAA-2165, Associated with Honeybees.</title>
        <authorList>
            <person name="Qiao J."/>
            <person name="Chen L."/>
            <person name="Li Y."/>
            <person name="Wang J."/>
            <person name="Zhang W."/>
            <person name="Chen S."/>
        </authorList>
    </citation>
    <scope>NUCLEOTIDE SEQUENCE [LARGE SCALE GENOMIC DNA]</scope>
    <source>
        <strain evidence="3">ATCC BAA-2165 / BE74</strain>
    </source>
</reference>
<proteinExistence type="predicted"/>
<dbReference type="HOGENOM" id="CLU_3219234_0_0_11"/>
<dbReference type="AlphaFoldDB" id="J7LBD5"/>
<dbReference type="EMBL" id="CP003788">
    <property type="protein sequence ID" value="AFR07802.1"/>
    <property type="molecule type" value="Genomic_DNA"/>
</dbReference>
<gene>
    <name evidence="2" type="ordered locus">B005_4437</name>
</gene>
<sequence length="44" mass="4841">MSGRPGGRDQGEPTGRTLFMRASRLLRRPPRTISASNSPYRGVP</sequence>
<feature type="compositionally biased region" description="Polar residues" evidence="1">
    <location>
        <begin position="33"/>
        <end position="44"/>
    </location>
</feature>
<dbReference type="KEGG" id="nal:B005_4437"/>
<organism evidence="2 3">
    <name type="scientific">Nocardiopsis alba (strain ATCC BAA-2165 / BE74)</name>
    <dbReference type="NCBI Taxonomy" id="1205910"/>
    <lineage>
        <taxon>Bacteria</taxon>
        <taxon>Bacillati</taxon>
        <taxon>Actinomycetota</taxon>
        <taxon>Actinomycetes</taxon>
        <taxon>Streptosporangiales</taxon>
        <taxon>Nocardiopsidaceae</taxon>
        <taxon>Nocardiopsis</taxon>
    </lineage>
</organism>
<evidence type="ECO:0000313" key="3">
    <source>
        <dbReference type="Proteomes" id="UP000003779"/>
    </source>
</evidence>
<dbReference type="Proteomes" id="UP000003779">
    <property type="component" value="Chromosome"/>
</dbReference>
<feature type="region of interest" description="Disordered" evidence="1">
    <location>
        <begin position="1"/>
        <end position="44"/>
    </location>
</feature>
<dbReference type="STRING" id="1205910.B005_4437"/>
<name>J7LBD5_NOCAA</name>
<feature type="compositionally biased region" description="Basic and acidic residues" evidence="1">
    <location>
        <begin position="1"/>
        <end position="11"/>
    </location>
</feature>
<accession>J7LBD5</accession>
<evidence type="ECO:0000256" key="1">
    <source>
        <dbReference type="SAM" id="MobiDB-lite"/>
    </source>
</evidence>
<protein>
    <submittedName>
        <fullName evidence="2">Uncharacterized protein</fullName>
    </submittedName>
</protein>
<reference evidence="3" key="2">
    <citation type="submission" date="2012-08" db="EMBL/GenBank/DDBJ databases">
        <title>Whole-genome sequence of Nocardiopsis alba strain ATCC BAA-2165 associated with honeybees.</title>
        <authorList>
            <person name="Qiao J."/>
            <person name="Chen L."/>
            <person name="Li Y."/>
            <person name="Wang J."/>
            <person name="Zhang W."/>
            <person name="Chen S."/>
        </authorList>
    </citation>
    <scope>NUCLEOTIDE SEQUENCE [LARGE SCALE GENOMIC DNA]</scope>
    <source>
        <strain evidence="3">ATCC BAA-2165 / BE74</strain>
    </source>
</reference>